<proteinExistence type="predicted"/>
<reference evidence="2 3" key="1">
    <citation type="journal article" date="2020" name="ISME J.">
        <title>Uncovering the hidden diversity of litter-decomposition mechanisms in mushroom-forming fungi.</title>
        <authorList>
            <person name="Floudas D."/>
            <person name="Bentzer J."/>
            <person name="Ahren D."/>
            <person name="Johansson T."/>
            <person name="Persson P."/>
            <person name="Tunlid A."/>
        </authorList>
    </citation>
    <scope>NUCLEOTIDE SEQUENCE [LARGE SCALE GENOMIC DNA]</scope>
    <source>
        <strain evidence="2 3">CBS 101986</strain>
    </source>
</reference>
<evidence type="ECO:0000256" key="1">
    <source>
        <dbReference type="SAM" id="MobiDB-lite"/>
    </source>
</evidence>
<dbReference type="OrthoDB" id="3247214at2759"/>
<keyword evidence="3" id="KW-1185">Reference proteome</keyword>
<feature type="region of interest" description="Disordered" evidence="1">
    <location>
        <begin position="1"/>
        <end position="24"/>
    </location>
</feature>
<feature type="region of interest" description="Disordered" evidence="1">
    <location>
        <begin position="215"/>
        <end position="243"/>
    </location>
</feature>
<feature type="region of interest" description="Disordered" evidence="1">
    <location>
        <begin position="374"/>
        <end position="422"/>
    </location>
</feature>
<feature type="compositionally biased region" description="Polar residues" evidence="1">
    <location>
        <begin position="64"/>
        <end position="78"/>
    </location>
</feature>
<evidence type="ECO:0000313" key="3">
    <source>
        <dbReference type="Proteomes" id="UP000567179"/>
    </source>
</evidence>
<dbReference type="Proteomes" id="UP000567179">
    <property type="component" value="Unassembled WGS sequence"/>
</dbReference>
<comment type="caution">
    <text evidence="2">The sequence shown here is derived from an EMBL/GenBank/DDBJ whole genome shotgun (WGS) entry which is preliminary data.</text>
</comment>
<feature type="compositionally biased region" description="Basic and acidic residues" evidence="1">
    <location>
        <begin position="8"/>
        <end position="17"/>
    </location>
</feature>
<name>A0A8H5ETX3_9AGAR</name>
<sequence>MASSTSPKPEEAHDSASHHLPTQKLTALTRLKSFGGSFINSRKASPPIVFPPPSWELSDDLLGNTASSSASLNESNFQDAPVPEQPEQPEQPEPLSFAQRLRSLIESLPISGSPLPSNTPAKTTPAVEGEGSDGKSGAPVPPDMDPKLVRMLSSEEVMNGKQSKSPNEESNDRPGVWNILASLRKGDTTKTPRRGAVEEEEGGIMMYSPLEPKADSKLELASSEPVVGDAPQPSTKSEKGKNEDVVTEKRAWVPSTTELSVLATWWGYRLYLPPPIMAKLDGTSVKATARAAMVTAALKWMLDKMPLMLVPVQFRPAVIMLKKLSPVVGYIGVFIAWSWDRVRACDQGNGVVLTATWLLPVALLPMTWDAGDIYGPRPPPKPEDMPVPQATGKGDKPSEQATASADALPPSKEKKGRSLFPW</sequence>
<dbReference type="AlphaFoldDB" id="A0A8H5ETX3"/>
<gene>
    <name evidence="2" type="ORF">D9619_002779</name>
</gene>
<organism evidence="2 3">
    <name type="scientific">Psilocybe cf. subviscida</name>
    <dbReference type="NCBI Taxonomy" id="2480587"/>
    <lineage>
        <taxon>Eukaryota</taxon>
        <taxon>Fungi</taxon>
        <taxon>Dikarya</taxon>
        <taxon>Basidiomycota</taxon>
        <taxon>Agaricomycotina</taxon>
        <taxon>Agaricomycetes</taxon>
        <taxon>Agaricomycetidae</taxon>
        <taxon>Agaricales</taxon>
        <taxon>Agaricineae</taxon>
        <taxon>Strophariaceae</taxon>
        <taxon>Psilocybe</taxon>
    </lineage>
</organism>
<evidence type="ECO:0000313" key="2">
    <source>
        <dbReference type="EMBL" id="KAF5312370.1"/>
    </source>
</evidence>
<dbReference type="EMBL" id="JAACJJ010000056">
    <property type="protein sequence ID" value="KAF5312370.1"/>
    <property type="molecule type" value="Genomic_DNA"/>
</dbReference>
<feature type="region of interest" description="Disordered" evidence="1">
    <location>
        <begin position="37"/>
        <end position="174"/>
    </location>
</feature>
<protein>
    <submittedName>
        <fullName evidence="2">Uncharacterized protein</fullName>
    </submittedName>
</protein>
<accession>A0A8H5ETX3</accession>
<feature type="compositionally biased region" description="Pro residues" evidence="1">
    <location>
        <begin position="83"/>
        <end position="92"/>
    </location>
</feature>